<dbReference type="InterPro" id="IPR003280">
    <property type="entry name" value="2pore_dom_K_chnl"/>
</dbReference>
<keyword evidence="5" id="KW-0630">Potassium</keyword>
<feature type="transmembrane region" description="Helical" evidence="15">
    <location>
        <begin position="212"/>
        <end position="238"/>
    </location>
</feature>
<evidence type="ECO:0000256" key="13">
    <source>
        <dbReference type="ARBA" id="ARBA00044691"/>
    </source>
</evidence>
<feature type="transmembrane region" description="Helical" evidence="15">
    <location>
        <begin position="294"/>
        <end position="316"/>
    </location>
</feature>
<feature type="transmembrane region" description="Helical" evidence="15">
    <location>
        <begin position="258"/>
        <end position="282"/>
    </location>
</feature>
<evidence type="ECO:0000256" key="6">
    <source>
        <dbReference type="ARBA" id="ARBA00022989"/>
    </source>
</evidence>
<organism evidence="17 18">
    <name type="scientific">Acipenser ruthenus</name>
    <name type="common">Sterlet sturgeon</name>
    <dbReference type="NCBI Taxonomy" id="7906"/>
    <lineage>
        <taxon>Eukaryota</taxon>
        <taxon>Metazoa</taxon>
        <taxon>Chordata</taxon>
        <taxon>Craniata</taxon>
        <taxon>Vertebrata</taxon>
        <taxon>Euteleostomi</taxon>
        <taxon>Actinopterygii</taxon>
        <taxon>Chondrostei</taxon>
        <taxon>Acipenseriformes</taxon>
        <taxon>Acipenseridae</taxon>
        <taxon>Acipenser</taxon>
    </lineage>
</organism>
<feature type="domain" description="Potassium channel" evidence="16">
    <location>
        <begin position="155"/>
        <end position="194"/>
    </location>
</feature>
<keyword evidence="3" id="KW-1003">Cell membrane</keyword>
<comment type="catalytic activity">
    <reaction evidence="13">
        <text>Cs(+)(in) = Cs(+)(out)</text>
        <dbReference type="Rhea" id="RHEA:78555"/>
        <dbReference type="ChEBI" id="CHEBI:49547"/>
    </reaction>
</comment>
<keyword evidence="8 15" id="KW-0472">Membrane</keyword>
<gene>
    <name evidence="17" type="ORF">EOD39_16552</name>
</gene>
<sequence length="317" mass="35104">MVSSMDNSSPSPQTVMKWKTVLAIFVVVVAYLVTGGLVFRALEQPFESNQKNTIALEKSEFLQKHPCVKSGELEALIQWQIKGYGNIAPSTEGGKIFCIFYALFGIPLFGFLLAGIGDQLGTIFVKSIARVEKKKQITQTKIRVISTIMFILLGCIVFVTIPAVIFQSIEEWETLDSLYFVVITLTTVGFGDYVAGYGNIAPSTEGGKIFCIFYALFGIPLFGFLLAGIGDQLGTIFVKSIARVEKVFRKKQITQTKIRVISTIMFILLGCIVFVTIPAVIFQSIEEWETLDSLYFVVITLTTVGFGDYVAAYKFLC</sequence>
<dbReference type="SUPFAM" id="SSF81324">
    <property type="entry name" value="Voltage-gated potassium channels"/>
    <property type="match status" value="2"/>
</dbReference>
<evidence type="ECO:0000256" key="12">
    <source>
        <dbReference type="ARBA" id="ARBA00044657"/>
    </source>
</evidence>
<dbReference type="InterPro" id="IPR003976">
    <property type="entry name" value="2pore_dom_K_chnl_TREK"/>
</dbReference>
<proteinExistence type="inferred from homology"/>
<evidence type="ECO:0000259" key="16">
    <source>
        <dbReference type="Pfam" id="PF07885"/>
    </source>
</evidence>
<dbReference type="PRINTS" id="PR01499">
    <property type="entry name" value="TREKCHANNEL"/>
</dbReference>
<keyword evidence="4 14" id="KW-0812">Transmembrane</keyword>
<dbReference type="InterPro" id="IPR013099">
    <property type="entry name" value="K_chnl_dom"/>
</dbReference>
<dbReference type="GO" id="GO:0022841">
    <property type="term" value="F:potassium ion leak channel activity"/>
    <property type="evidence" value="ECO:0007669"/>
    <property type="project" value="TreeGrafter"/>
</dbReference>
<keyword evidence="9" id="KW-1015">Disulfide bond</keyword>
<dbReference type="AlphaFoldDB" id="A0A444V5M1"/>
<feature type="transmembrane region" description="Helical" evidence="15">
    <location>
        <begin position="96"/>
        <end position="116"/>
    </location>
</feature>
<keyword evidence="2 14" id="KW-0813">Transport</keyword>
<evidence type="ECO:0000256" key="2">
    <source>
        <dbReference type="ARBA" id="ARBA00022448"/>
    </source>
</evidence>
<accession>A0A444V5M1</accession>
<dbReference type="EMBL" id="SCEB01002153">
    <property type="protein sequence ID" value="RXM95711.1"/>
    <property type="molecule type" value="Genomic_DNA"/>
</dbReference>
<feature type="domain" description="Potassium channel" evidence="16">
    <location>
        <begin position="83"/>
        <end position="120"/>
    </location>
</feature>
<comment type="similarity">
    <text evidence="14">Belongs to the two pore domain potassium channel (TC 1.A.1.8) family.</text>
</comment>
<evidence type="ECO:0000256" key="4">
    <source>
        <dbReference type="ARBA" id="ARBA00022692"/>
    </source>
</evidence>
<dbReference type="GO" id="GO:0015271">
    <property type="term" value="F:outward rectifier potassium channel activity"/>
    <property type="evidence" value="ECO:0007669"/>
    <property type="project" value="TreeGrafter"/>
</dbReference>
<comment type="catalytic activity">
    <reaction evidence="12">
        <text>Rb(+)(in) = Rb(+)(out)</text>
        <dbReference type="Rhea" id="RHEA:78547"/>
        <dbReference type="ChEBI" id="CHEBI:49847"/>
    </reaction>
</comment>
<dbReference type="Gene3D" id="1.10.287.70">
    <property type="match status" value="2"/>
</dbReference>
<comment type="caution">
    <text evidence="17">The sequence shown here is derived from an EMBL/GenBank/DDBJ whole genome shotgun (WGS) entry which is preliminary data.</text>
</comment>
<name>A0A444V5M1_ACIRT</name>
<evidence type="ECO:0000256" key="11">
    <source>
        <dbReference type="ARBA" id="ARBA00034430"/>
    </source>
</evidence>
<dbReference type="PANTHER" id="PTHR11003:SF32">
    <property type="entry name" value="POTASSIUM CHANNEL SUBFAMILY K MEMBER 10"/>
    <property type="match status" value="1"/>
</dbReference>
<dbReference type="Proteomes" id="UP000289886">
    <property type="component" value="Unassembled WGS sequence"/>
</dbReference>
<evidence type="ECO:0000313" key="17">
    <source>
        <dbReference type="EMBL" id="RXM95711.1"/>
    </source>
</evidence>
<comment type="subcellular location">
    <subcellularLocation>
        <location evidence="1">Cell membrane</location>
        <topology evidence="1">Multi-pass membrane protein</topology>
    </subcellularLocation>
</comment>
<evidence type="ECO:0000256" key="8">
    <source>
        <dbReference type="ARBA" id="ARBA00023136"/>
    </source>
</evidence>
<evidence type="ECO:0000256" key="14">
    <source>
        <dbReference type="RuleBase" id="RU003857"/>
    </source>
</evidence>
<evidence type="ECO:0000256" key="7">
    <source>
        <dbReference type="ARBA" id="ARBA00023065"/>
    </source>
</evidence>
<dbReference type="GO" id="GO:0005886">
    <property type="term" value="C:plasma membrane"/>
    <property type="evidence" value="ECO:0007669"/>
    <property type="project" value="UniProtKB-SubCell"/>
</dbReference>
<keyword evidence="7 14" id="KW-0406">Ion transport</keyword>
<evidence type="ECO:0000313" key="18">
    <source>
        <dbReference type="Proteomes" id="UP000289886"/>
    </source>
</evidence>
<protein>
    <submittedName>
        <fullName evidence="17">Potassium channel subfamily K member 10</fullName>
    </submittedName>
</protein>
<feature type="transmembrane region" description="Helical" evidence="15">
    <location>
        <begin position="144"/>
        <end position="166"/>
    </location>
</feature>
<evidence type="ECO:0000256" key="5">
    <source>
        <dbReference type="ARBA" id="ARBA00022958"/>
    </source>
</evidence>
<dbReference type="PRINTS" id="PR01333">
    <property type="entry name" value="2POREKCHANEL"/>
</dbReference>
<dbReference type="Pfam" id="PF07885">
    <property type="entry name" value="Ion_trans_2"/>
    <property type="match status" value="4"/>
</dbReference>
<evidence type="ECO:0000256" key="10">
    <source>
        <dbReference type="ARBA" id="ARBA00023303"/>
    </source>
</evidence>
<dbReference type="PANTHER" id="PTHR11003">
    <property type="entry name" value="POTASSIUM CHANNEL, SUBFAMILY K"/>
    <property type="match status" value="1"/>
</dbReference>
<feature type="domain" description="Potassium channel" evidence="16">
    <location>
        <begin position="271"/>
        <end position="312"/>
    </location>
</feature>
<keyword evidence="6 15" id="KW-1133">Transmembrane helix</keyword>
<evidence type="ECO:0000256" key="1">
    <source>
        <dbReference type="ARBA" id="ARBA00004651"/>
    </source>
</evidence>
<dbReference type="GO" id="GO:0030322">
    <property type="term" value="P:stabilization of membrane potential"/>
    <property type="evidence" value="ECO:0007669"/>
    <property type="project" value="TreeGrafter"/>
</dbReference>
<evidence type="ECO:0000256" key="9">
    <source>
        <dbReference type="ARBA" id="ARBA00023157"/>
    </source>
</evidence>
<keyword evidence="18" id="KW-1185">Reference proteome</keyword>
<comment type="catalytic activity">
    <reaction evidence="11">
        <text>K(+)(in) = K(+)(out)</text>
        <dbReference type="Rhea" id="RHEA:29463"/>
        <dbReference type="ChEBI" id="CHEBI:29103"/>
    </reaction>
</comment>
<feature type="domain" description="Potassium channel" evidence="16">
    <location>
        <begin position="196"/>
        <end position="232"/>
    </location>
</feature>
<feature type="transmembrane region" description="Helical" evidence="15">
    <location>
        <begin position="178"/>
        <end position="200"/>
    </location>
</feature>
<feature type="transmembrane region" description="Helical" evidence="15">
    <location>
        <begin position="20"/>
        <end position="42"/>
    </location>
</feature>
<evidence type="ECO:0000256" key="3">
    <source>
        <dbReference type="ARBA" id="ARBA00022475"/>
    </source>
</evidence>
<reference evidence="17 18" key="1">
    <citation type="submission" date="2019-01" db="EMBL/GenBank/DDBJ databases">
        <title>Draft Genome and Complete Hox-Cluster Characterization of the Sterlet Sturgeon (Acipenser ruthenus).</title>
        <authorList>
            <person name="Wei Q."/>
        </authorList>
    </citation>
    <scope>NUCLEOTIDE SEQUENCE [LARGE SCALE GENOMIC DNA]</scope>
    <source>
        <strain evidence="17">WHYD16114868_AA</strain>
        <tissue evidence="17">Blood</tissue>
    </source>
</reference>
<evidence type="ECO:0000256" key="15">
    <source>
        <dbReference type="SAM" id="Phobius"/>
    </source>
</evidence>
<keyword evidence="10 14" id="KW-0407">Ion channel</keyword>